<dbReference type="PANTHER" id="PTHR43329">
    <property type="entry name" value="EPOXIDE HYDROLASE"/>
    <property type="match status" value="1"/>
</dbReference>
<dbReference type="InterPro" id="IPR000073">
    <property type="entry name" value="AB_hydrolase_1"/>
</dbReference>
<feature type="signal peptide" evidence="2">
    <location>
        <begin position="1"/>
        <end position="36"/>
    </location>
</feature>
<dbReference type="Proteomes" id="UP000294513">
    <property type="component" value="Unassembled WGS sequence"/>
</dbReference>
<proteinExistence type="predicted"/>
<dbReference type="OrthoDB" id="3507586at2"/>
<evidence type="ECO:0000256" key="2">
    <source>
        <dbReference type="SAM" id="SignalP"/>
    </source>
</evidence>
<dbReference type="PRINTS" id="PR00412">
    <property type="entry name" value="EPOXHYDRLASE"/>
</dbReference>
<keyword evidence="5" id="KW-1185">Reference proteome</keyword>
<feature type="chain" id="PRO_5020780322" evidence="2">
    <location>
        <begin position="37"/>
        <end position="338"/>
    </location>
</feature>
<evidence type="ECO:0000259" key="3">
    <source>
        <dbReference type="Pfam" id="PF00561"/>
    </source>
</evidence>
<dbReference type="GO" id="GO:0016787">
    <property type="term" value="F:hydrolase activity"/>
    <property type="evidence" value="ECO:0007669"/>
    <property type="project" value="UniProtKB-KW"/>
</dbReference>
<reference evidence="4 5" key="1">
    <citation type="submission" date="2019-03" db="EMBL/GenBank/DDBJ databases">
        <title>Draft genome sequences of novel Actinobacteria.</title>
        <authorList>
            <person name="Sahin N."/>
            <person name="Ay H."/>
            <person name="Saygin H."/>
        </authorList>
    </citation>
    <scope>NUCLEOTIDE SEQUENCE [LARGE SCALE GENOMIC DNA]</scope>
    <source>
        <strain evidence="4 5">H3C3</strain>
    </source>
</reference>
<dbReference type="Gene3D" id="3.40.50.1820">
    <property type="entry name" value="alpha/beta hydrolase"/>
    <property type="match status" value="1"/>
</dbReference>
<comment type="caution">
    <text evidence="4">The sequence shown here is derived from an EMBL/GenBank/DDBJ whole genome shotgun (WGS) entry which is preliminary data.</text>
</comment>
<dbReference type="RefSeq" id="WP_131890743.1">
    <property type="nucleotide sequence ID" value="NZ_SMKU01000026.1"/>
</dbReference>
<protein>
    <submittedName>
        <fullName evidence="4">Alpha/beta hydrolase</fullName>
    </submittedName>
</protein>
<dbReference type="InterPro" id="IPR000639">
    <property type="entry name" value="Epox_hydrolase-like"/>
</dbReference>
<evidence type="ECO:0000313" key="5">
    <source>
        <dbReference type="Proteomes" id="UP000294513"/>
    </source>
</evidence>
<evidence type="ECO:0000256" key="1">
    <source>
        <dbReference type="ARBA" id="ARBA00022801"/>
    </source>
</evidence>
<feature type="domain" description="AB hydrolase-1" evidence="3">
    <location>
        <begin position="78"/>
        <end position="166"/>
    </location>
</feature>
<accession>A0A4R5C9R1</accession>
<dbReference type="Pfam" id="PF00561">
    <property type="entry name" value="Abhydrolase_1"/>
    <property type="match status" value="1"/>
</dbReference>
<dbReference type="EMBL" id="SMKU01000026">
    <property type="protein sequence ID" value="TDD93804.1"/>
    <property type="molecule type" value="Genomic_DNA"/>
</dbReference>
<sequence>MIPAPWRRSLRSAWTAAAAALALLLAICAAACSAPAAGEAPPYAAATRDDPRFTKTFRHEFADAGGVRMHYVTGGSGPPVVLLHGWPQTWFGWWAVMPALAEHHTVYAVDLPGLGDSTGSPTGYDKATLARYVHTLIAGRLGVRDARVIGHDLGAAVAFQYAAQFPADTARLGYLDLPLPGPAIDGPKYRSLSWHIAFHSQRRIPETVVGDDVREYLALFYPQVSFGGTAFGGTSDRSPFTEAEIDEYARTYRRPKALSGGFDLYRALDKDVRDTVAAATRVPTLLMTAQGQLAPVRATAAPRMTNIVRAVDVPNAGHWLVEENPRFVTAELLRFLDG</sequence>
<dbReference type="SUPFAM" id="SSF53474">
    <property type="entry name" value="alpha/beta-Hydrolases"/>
    <property type="match status" value="1"/>
</dbReference>
<keyword evidence="2" id="KW-0732">Signal</keyword>
<organism evidence="4 5">
    <name type="scientific">Actinomadura rubrisoli</name>
    <dbReference type="NCBI Taxonomy" id="2530368"/>
    <lineage>
        <taxon>Bacteria</taxon>
        <taxon>Bacillati</taxon>
        <taxon>Actinomycetota</taxon>
        <taxon>Actinomycetes</taxon>
        <taxon>Streptosporangiales</taxon>
        <taxon>Thermomonosporaceae</taxon>
        <taxon>Actinomadura</taxon>
    </lineage>
</organism>
<evidence type="ECO:0000313" key="4">
    <source>
        <dbReference type="EMBL" id="TDD93804.1"/>
    </source>
</evidence>
<keyword evidence="1 4" id="KW-0378">Hydrolase</keyword>
<gene>
    <name evidence="4" type="ORF">E1298_08470</name>
</gene>
<name>A0A4R5C9R1_9ACTN</name>
<dbReference type="InterPro" id="IPR029058">
    <property type="entry name" value="AB_hydrolase_fold"/>
</dbReference>
<dbReference type="AlphaFoldDB" id="A0A4R5C9R1"/>